<dbReference type="GO" id="GO:0043190">
    <property type="term" value="C:ATP-binding cassette (ABC) transporter complex"/>
    <property type="evidence" value="ECO:0007669"/>
    <property type="project" value="InterPro"/>
</dbReference>
<evidence type="ECO:0000256" key="6">
    <source>
        <dbReference type="ARBA" id="ARBA00022692"/>
    </source>
</evidence>
<accession>A0A9E8A2P0</accession>
<evidence type="ECO:0000256" key="2">
    <source>
        <dbReference type="ARBA" id="ARBA00010072"/>
    </source>
</evidence>
<dbReference type="PROSITE" id="PS50928">
    <property type="entry name" value="ABC_TM1"/>
    <property type="match status" value="1"/>
</dbReference>
<dbReference type="AlphaFoldDB" id="A0A9E8A2P0"/>
<dbReference type="CDD" id="cd06261">
    <property type="entry name" value="TM_PBP2"/>
    <property type="match status" value="1"/>
</dbReference>
<dbReference type="InterPro" id="IPR010065">
    <property type="entry name" value="AA_ABC_transptr_permease_3TM"/>
</dbReference>
<dbReference type="InterPro" id="IPR043429">
    <property type="entry name" value="ArtM/GltK/GlnP/TcyL/YhdX-like"/>
</dbReference>
<dbReference type="SUPFAM" id="SSF161098">
    <property type="entry name" value="MetI-like"/>
    <property type="match status" value="1"/>
</dbReference>
<protein>
    <submittedName>
        <fullName evidence="11">ABC transporter permease</fullName>
    </submittedName>
</protein>
<dbReference type="InterPro" id="IPR035906">
    <property type="entry name" value="MetI-like_sf"/>
</dbReference>
<organism evidence="11">
    <name type="scientific">Bosea sp. NBC_00436</name>
    <dbReference type="NCBI Taxonomy" id="2969620"/>
    <lineage>
        <taxon>Bacteria</taxon>
        <taxon>Pseudomonadati</taxon>
        <taxon>Pseudomonadota</taxon>
        <taxon>Alphaproteobacteria</taxon>
        <taxon>Hyphomicrobiales</taxon>
        <taxon>Boseaceae</taxon>
        <taxon>Bosea</taxon>
    </lineage>
</organism>
<dbReference type="GO" id="GO:0006865">
    <property type="term" value="P:amino acid transport"/>
    <property type="evidence" value="ECO:0007669"/>
    <property type="project" value="TreeGrafter"/>
</dbReference>
<name>A0A9E8A2P0_9HYPH</name>
<dbReference type="InterPro" id="IPR000515">
    <property type="entry name" value="MetI-like"/>
</dbReference>
<feature type="transmembrane region" description="Helical" evidence="9">
    <location>
        <begin position="20"/>
        <end position="41"/>
    </location>
</feature>
<evidence type="ECO:0000256" key="5">
    <source>
        <dbReference type="ARBA" id="ARBA00022519"/>
    </source>
</evidence>
<keyword evidence="4" id="KW-1003">Cell membrane</keyword>
<comment type="subcellular location">
    <subcellularLocation>
        <location evidence="1">Cell inner membrane</location>
        <topology evidence="1">Multi-pass membrane protein</topology>
    </subcellularLocation>
    <subcellularLocation>
        <location evidence="9">Cell membrane</location>
        <topology evidence="9">Multi-pass membrane protein</topology>
    </subcellularLocation>
</comment>
<feature type="transmembrane region" description="Helical" evidence="9">
    <location>
        <begin position="53"/>
        <end position="76"/>
    </location>
</feature>
<evidence type="ECO:0000256" key="8">
    <source>
        <dbReference type="ARBA" id="ARBA00023136"/>
    </source>
</evidence>
<dbReference type="NCBIfam" id="TIGR01726">
    <property type="entry name" value="HEQRo_perm_3TM"/>
    <property type="match status" value="1"/>
</dbReference>
<evidence type="ECO:0000256" key="9">
    <source>
        <dbReference type="RuleBase" id="RU363032"/>
    </source>
</evidence>
<evidence type="ECO:0000313" key="11">
    <source>
        <dbReference type="EMBL" id="UZF89379.1"/>
    </source>
</evidence>
<comment type="similarity">
    <text evidence="2">Belongs to the binding-protein-dependent transport system permease family. HisMQ subfamily.</text>
</comment>
<evidence type="ECO:0000256" key="4">
    <source>
        <dbReference type="ARBA" id="ARBA00022475"/>
    </source>
</evidence>
<proteinExistence type="inferred from homology"/>
<keyword evidence="3 9" id="KW-0813">Transport</keyword>
<evidence type="ECO:0000256" key="7">
    <source>
        <dbReference type="ARBA" id="ARBA00022989"/>
    </source>
</evidence>
<evidence type="ECO:0000259" key="10">
    <source>
        <dbReference type="PROSITE" id="PS50928"/>
    </source>
</evidence>
<dbReference type="Pfam" id="PF00528">
    <property type="entry name" value="BPD_transp_1"/>
    <property type="match status" value="1"/>
</dbReference>
<feature type="domain" description="ABC transmembrane type-1" evidence="10">
    <location>
        <begin position="17"/>
        <end position="215"/>
    </location>
</feature>
<dbReference type="GO" id="GO:0022857">
    <property type="term" value="F:transmembrane transporter activity"/>
    <property type="evidence" value="ECO:0007669"/>
    <property type="project" value="InterPro"/>
</dbReference>
<gene>
    <name evidence="11" type="ORF">NWE54_11600</name>
</gene>
<sequence>MNPALMIESLPALLEGTWLSLQLLTAALVLGLVLAVPMAIARLEAPSPVRAIIAFYISFFRGTPLLVQIFLVYYGLSQFDIIRESALWPFIREPWFCAVLTFALHTAAYTANILRGAIQAVPAGEIEAAHACGMSGAMAYRVIILPRAFRLALPAYANEVVSMLKATSLASTITIMELTGTANTIVARTFAPYELFVTAAAIYLVIAAILTAALRALEYRLARHQRAPASTAAVIAGDAHVQA</sequence>
<dbReference type="PANTHER" id="PTHR30614">
    <property type="entry name" value="MEMBRANE COMPONENT OF AMINO ACID ABC TRANSPORTER"/>
    <property type="match status" value="1"/>
</dbReference>
<keyword evidence="5" id="KW-0997">Cell inner membrane</keyword>
<evidence type="ECO:0000256" key="3">
    <source>
        <dbReference type="ARBA" id="ARBA00022448"/>
    </source>
</evidence>
<keyword evidence="7 9" id="KW-1133">Transmembrane helix</keyword>
<dbReference type="PANTHER" id="PTHR30614:SF10">
    <property type="entry name" value="ARGININE ABC TRANSPORTER PERMEASE PROTEIN ARTM"/>
    <property type="match status" value="1"/>
</dbReference>
<keyword evidence="6 9" id="KW-0812">Transmembrane</keyword>
<evidence type="ECO:0000256" key="1">
    <source>
        <dbReference type="ARBA" id="ARBA00004429"/>
    </source>
</evidence>
<dbReference type="EMBL" id="CP102774">
    <property type="protein sequence ID" value="UZF89379.1"/>
    <property type="molecule type" value="Genomic_DNA"/>
</dbReference>
<feature type="transmembrane region" description="Helical" evidence="9">
    <location>
        <begin position="195"/>
        <end position="217"/>
    </location>
</feature>
<keyword evidence="8 9" id="KW-0472">Membrane</keyword>
<dbReference type="Gene3D" id="1.10.3720.10">
    <property type="entry name" value="MetI-like"/>
    <property type="match status" value="1"/>
</dbReference>
<reference evidence="11" key="1">
    <citation type="submission" date="2022-08" db="EMBL/GenBank/DDBJ databases">
        <title>Complete Genome Sequences of 2 Bosea sp. soil isolates.</title>
        <authorList>
            <person name="Alvarez Arevalo M."/>
            <person name="Sterndorff E.B."/>
            <person name="Faurdal D."/>
            <person name="Joergensen T.S."/>
            <person name="Weber T."/>
        </authorList>
    </citation>
    <scope>NUCLEOTIDE SEQUENCE</scope>
    <source>
        <strain evidence="11">NBC_00436</strain>
    </source>
</reference>